<dbReference type="Proteomes" id="UP000814128">
    <property type="component" value="Unassembled WGS sequence"/>
</dbReference>
<gene>
    <name evidence="1" type="ORF">K488DRAFT_92436</name>
</gene>
<dbReference type="EMBL" id="MU274468">
    <property type="protein sequence ID" value="KAI0026499.1"/>
    <property type="molecule type" value="Genomic_DNA"/>
</dbReference>
<comment type="caution">
    <text evidence="1">The sequence shown here is derived from an EMBL/GenBank/DDBJ whole genome shotgun (WGS) entry which is preliminary data.</text>
</comment>
<reference evidence="1" key="1">
    <citation type="submission" date="2021-02" db="EMBL/GenBank/DDBJ databases">
        <authorList>
            <consortium name="DOE Joint Genome Institute"/>
            <person name="Ahrendt S."/>
            <person name="Looney B.P."/>
            <person name="Miyauchi S."/>
            <person name="Morin E."/>
            <person name="Drula E."/>
            <person name="Courty P.E."/>
            <person name="Chicoki N."/>
            <person name="Fauchery L."/>
            <person name="Kohler A."/>
            <person name="Kuo A."/>
            <person name="Labutti K."/>
            <person name="Pangilinan J."/>
            <person name="Lipzen A."/>
            <person name="Riley R."/>
            <person name="Andreopoulos W."/>
            <person name="He G."/>
            <person name="Johnson J."/>
            <person name="Barry K.W."/>
            <person name="Grigoriev I.V."/>
            <person name="Nagy L."/>
            <person name="Hibbett D."/>
            <person name="Henrissat B."/>
            <person name="Matheny P.B."/>
            <person name="Labbe J."/>
            <person name="Martin F."/>
        </authorList>
    </citation>
    <scope>NUCLEOTIDE SEQUENCE</scope>
    <source>
        <strain evidence="1">EC-137</strain>
    </source>
</reference>
<proteinExistence type="predicted"/>
<reference evidence="1" key="2">
    <citation type="journal article" date="2022" name="New Phytol.">
        <title>Evolutionary transition to the ectomycorrhizal habit in the genomes of a hyperdiverse lineage of mushroom-forming fungi.</title>
        <authorList>
            <person name="Looney B."/>
            <person name="Miyauchi S."/>
            <person name="Morin E."/>
            <person name="Drula E."/>
            <person name="Courty P.E."/>
            <person name="Kohler A."/>
            <person name="Kuo A."/>
            <person name="LaButti K."/>
            <person name="Pangilinan J."/>
            <person name="Lipzen A."/>
            <person name="Riley R."/>
            <person name="Andreopoulos W."/>
            <person name="He G."/>
            <person name="Johnson J."/>
            <person name="Nolan M."/>
            <person name="Tritt A."/>
            <person name="Barry K.W."/>
            <person name="Grigoriev I.V."/>
            <person name="Nagy L.G."/>
            <person name="Hibbett D."/>
            <person name="Henrissat B."/>
            <person name="Matheny P.B."/>
            <person name="Labbe J."/>
            <person name="Martin F.M."/>
        </authorList>
    </citation>
    <scope>NUCLEOTIDE SEQUENCE</scope>
    <source>
        <strain evidence="1">EC-137</strain>
    </source>
</reference>
<protein>
    <submittedName>
        <fullName evidence="1">Uncharacterized protein</fullName>
    </submittedName>
</protein>
<evidence type="ECO:0000313" key="2">
    <source>
        <dbReference type="Proteomes" id="UP000814128"/>
    </source>
</evidence>
<organism evidence="1 2">
    <name type="scientific">Vararia minispora EC-137</name>
    <dbReference type="NCBI Taxonomy" id="1314806"/>
    <lineage>
        <taxon>Eukaryota</taxon>
        <taxon>Fungi</taxon>
        <taxon>Dikarya</taxon>
        <taxon>Basidiomycota</taxon>
        <taxon>Agaricomycotina</taxon>
        <taxon>Agaricomycetes</taxon>
        <taxon>Russulales</taxon>
        <taxon>Lachnocladiaceae</taxon>
        <taxon>Vararia</taxon>
    </lineage>
</organism>
<name>A0ACB8Q432_9AGAM</name>
<sequence length="622" mass="64490">MAFAPPAPATAAAPDPVLLAAQQEALAFLVAYPDPAPPLVFLALALFPVSTISPTGPSRATPRDIITPIFCYATRGATPVWDHYARFMDISGFSRIPPSADLAQRQAANLQAQLGRARALFSPDVLLALRTAHSVALSAVLSHASPVPGDAQVMATLVDMDDVCGLPSADLPLFQALLDVVPAGLLPSRARLLDTLRVLASDDPPPPPTYSAVEPAADSPLGQVLAQWRAAHAPVPSSPSLGPIDLDLWDISDDVLAAPFPSMQPPPPSASAPAPVAEDAVMADAELPAVTSGPIPPPSVPPVSALIARTPAPAAASVVGTPVLQPAPAPAPSPAITSRTPGPAVASVIGTPVPHSTPLSVPSTATTTTVVRTPDVVERVAIETLLAPGCADSPTPQRGMPPPPAPGTAPRPRPRPVVVVPCRVSSRADPPAVSSPAPDALNSTSAIVALFDADVESEAGPATQSDEGKSEVDQLSNNDDVPLPDNIVMPHVGGPPAVGYGLRLAIHTLGLRLDAQVYWGSGSRLNRTDGKDGASFFLLWPPLPLYLETHGGTTRGVPIITPLQVWQVDARYCCPRDTGALSLLPPHTKDLRPRYCLAWFNLIRKGEVLRLDASPAHHDASP</sequence>
<keyword evidence="2" id="KW-1185">Reference proteome</keyword>
<evidence type="ECO:0000313" key="1">
    <source>
        <dbReference type="EMBL" id="KAI0026499.1"/>
    </source>
</evidence>
<accession>A0ACB8Q432</accession>